<dbReference type="Gene3D" id="3.90.550.10">
    <property type="entry name" value="Spore Coat Polysaccharide Biosynthesis Protein SpsA, Chain A"/>
    <property type="match status" value="1"/>
</dbReference>
<name>A0A918MZC5_9BURK</name>
<sequence>MPLKHLLSADTPSCQKRAIILPAHNEEKTVAATVQAFQQVLPDCEVVVCDNASTDQTASIAHKAGARVIHEPLKGKGNAVRRLLATVNADIYILADADQTYDAQSAPAMIALLEQAHLDMVTGIRQHTESHSYRSGHLWGNALFNRLFGRLFKTPTQDIFSGYRVFTRRFASILPIQSSGFEIETEMTAIASILKISTGEFPVHYAPRPAGSTSKLRTWSDGFKILKSFFRLFRHFYPAHFYGAVAGLTALLSLLLGIPVIVEFMQTGLVPRIPTAILASSLGMIAFVIFTTGIILEAIARNRIEQRKLFFLASGYKT</sequence>
<comment type="caution">
    <text evidence="3">The sequence shown here is derived from an EMBL/GenBank/DDBJ whole genome shotgun (WGS) entry which is preliminary data.</text>
</comment>
<reference evidence="3" key="1">
    <citation type="journal article" date="2014" name="Int. J. Syst. Evol. Microbiol.">
        <title>Complete genome sequence of Corynebacterium casei LMG S-19264T (=DSM 44701T), isolated from a smear-ripened cheese.</title>
        <authorList>
            <consortium name="US DOE Joint Genome Institute (JGI-PGF)"/>
            <person name="Walter F."/>
            <person name="Albersmeier A."/>
            <person name="Kalinowski J."/>
            <person name="Ruckert C."/>
        </authorList>
    </citation>
    <scope>NUCLEOTIDE SEQUENCE</scope>
    <source>
        <strain evidence="3">KCTC 23732</strain>
    </source>
</reference>
<feature type="transmembrane region" description="Helical" evidence="1">
    <location>
        <begin position="241"/>
        <end position="261"/>
    </location>
</feature>
<dbReference type="InterPro" id="IPR050256">
    <property type="entry name" value="Glycosyltransferase_2"/>
</dbReference>
<keyword evidence="4" id="KW-1185">Reference proteome</keyword>
<keyword evidence="1" id="KW-1133">Transmembrane helix</keyword>
<gene>
    <name evidence="3" type="ORF">GCM10011450_19490</name>
</gene>
<dbReference type="SUPFAM" id="SSF53448">
    <property type="entry name" value="Nucleotide-diphospho-sugar transferases"/>
    <property type="match status" value="1"/>
</dbReference>
<reference evidence="3" key="2">
    <citation type="submission" date="2020-09" db="EMBL/GenBank/DDBJ databases">
        <authorList>
            <person name="Sun Q."/>
            <person name="Kim S."/>
        </authorList>
    </citation>
    <scope>NUCLEOTIDE SEQUENCE</scope>
    <source>
        <strain evidence="3">KCTC 23732</strain>
    </source>
</reference>
<dbReference type="RefSeq" id="WP_189385294.1">
    <property type="nucleotide sequence ID" value="NZ_BAABFY010000017.1"/>
</dbReference>
<dbReference type="InterPro" id="IPR001173">
    <property type="entry name" value="Glyco_trans_2-like"/>
</dbReference>
<protein>
    <submittedName>
        <fullName evidence="3">Glycosyl transferase</fullName>
    </submittedName>
</protein>
<evidence type="ECO:0000259" key="2">
    <source>
        <dbReference type="Pfam" id="PF00535"/>
    </source>
</evidence>
<dbReference type="PANTHER" id="PTHR48090">
    <property type="entry name" value="UNDECAPRENYL-PHOSPHATE 4-DEOXY-4-FORMAMIDO-L-ARABINOSE TRANSFERASE-RELATED"/>
    <property type="match status" value="1"/>
</dbReference>
<dbReference type="PANTHER" id="PTHR48090:SF7">
    <property type="entry name" value="RFBJ PROTEIN"/>
    <property type="match status" value="1"/>
</dbReference>
<evidence type="ECO:0000313" key="3">
    <source>
        <dbReference type="EMBL" id="GGW89314.1"/>
    </source>
</evidence>
<feature type="domain" description="Glycosyltransferase 2-like" evidence="2">
    <location>
        <begin position="19"/>
        <end position="169"/>
    </location>
</feature>
<feature type="transmembrane region" description="Helical" evidence="1">
    <location>
        <begin position="273"/>
        <end position="299"/>
    </location>
</feature>
<accession>A0A918MZC5</accession>
<dbReference type="InterPro" id="IPR029044">
    <property type="entry name" value="Nucleotide-diphossugar_trans"/>
</dbReference>
<dbReference type="Proteomes" id="UP000608345">
    <property type="component" value="Unassembled WGS sequence"/>
</dbReference>
<keyword evidence="1" id="KW-0812">Transmembrane</keyword>
<dbReference type="AlphaFoldDB" id="A0A918MZC5"/>
<dbReference type="GO" id="GO:0016740">
    <property type="term" value="F:transferase activity"/>
    <property type="evidence" value="ECO:0007669"/>
    <property type="project" value="UniProtKB-KW"/>
</dbReference>
<keyword evidence="1" id="KW-0472">Membrane</keyword>
<dbReference type="EMBL" id="BMYS01000013">
    <property type="protein sequence ID" value="GGW89314.1"/>
    <property type="molecule type" value="Genomic_DNA"/>
</dbReference>
<dbReference type="Pfam" id="PF00535">
    <property type="entry name" value="Glycos_transf_2"/>
    <property type="match status" value="1"/>
</dbReference>
<evidence type="ECO:0000256" key="1">
    <source>
        <dbReference type="SAM" id="Phobius"/>
    </source>
</evidence>
<evidence type="ECO:0000313" key="4">
    <source>
        <dbReference type="Proteomes" id="UP000608345"/>
    </source>
</evidence>
<dbReference type="CDD" id="cd04179">
    <property type="entry name" value="DPM_DPG-synthase_like"/>
    <property type="match status" value="1"/>
</dbReference>
<organism evidence="3 4">
    <name type="scientific">Advenella faeciporci</name>
    <dbReference type="NCBI Taxonomy" id="797535"/>
    <lineage>
        <taxon>Bacteria</taxon>
        <taxon>Pseudomonadati</taxon>
        <taxon>Pseudomonadota</taxon>
        <taxon>Betaproteobacteria</taxon>
        <taxon>Burkholderiales</taxon>
        <taxon>Alcaligenaceae</taxon>
    </lineage>
</organism>
<keyword evidence="3" id="KW-0808">Transferase</keyword>
<proteinExistence type="predicted"/>